<protein>
    <submittedName>
        <fullName evidence="1">Uncharacterized protein</fullName>
    </submittedName>
</protein>
<dbReference type="eggNOG" id="ENOG502ZXH2">
    <property type="taxonomic scope" value="Bacteria"/>
</dbReference>
<name>W6S0X8_9CLOT</name>
<reference evidence="1 2" key="1">
    <citation type="submission" date="2013-11" db="EMBL/GenBank/DDBJ databases">
        <title>Complete genome sequence of Clostridum sp. M2/40.</title>
        <authorList>
            <person name="Wibberg D."/>
            <person name="Puehler A."/>
            <person name="Schlueter A."/>
        </authorList>
    </citation>
    <scope>NUCLEOTIDE SEQUENCE [LARGE SCALE GENOMIC DNA]</scope>
    <source>
        <strain evidence="2">M2/40</strain>
    </source>
</reference>
<proteinExistence type="predicted"/>
<dbReference type="RefSeq" id="WP_044039318.1">
    <property type="nucleotide sequence ID" value="NZ_HG917868.1"/>
</dbReference>
<keyword evidence="2" id="KW-1185">Reference proteome</keyword>
<dbReference type="STRING" id="1216932.CM240_2377"/>
<dbReference type="AlphaFoldDB" id="W6S0X8"/>
<dbReference type="HOGENOM" id="CLU_747417_0_0_9"/>
<dbReference type="Proteomes" id="UP000019426">
    <property type="component" value="Chromosome M2/40_rep1"/>
</dbReference>
<gene>
    <name evidence="1" type="ORF">CM240_2377</name>
</gene>
<dbReference type="EMBL" id="HG917868">
    <property type="protein sequence ID" value="CDM69514.1"/>
    <property type="molecule type" value="Genomic_DNA"/>
</dbReference>
<organism evidence="1 2">
    <name type="scientific">Clostridium bornimense</name>
    <dbReference type="NCBI Taxonomy" id="1216932"/>
    <lineage>
        <taxon>Bacteria</taxon>
        <taxon>Bacillati</taxon>
        <taxon>Bacillota</taxon>
        <taxon>Clostridia</taxon>
        <taxon>Eubacteriales</taxon>
        <taxon>Clostridiaceae</taxon>
        <taxon>Clostridium</taxon>
    </lineage>
</organism>
<dbReference type="KEGG" id="clt:CM240_2377"/>
<accession>W6S0X8</accession>
<dbReference type="PATRIC" id="fig|1216932.3.peg.2355"/>
<evidence type="ECO:0000313" key="1">
    <source>
        <dbReference type="EMBL" id="CDM69514.1"/>
    </source>
</evidence>
<sequence>METFKKLDLVKEYNLNKEDEPLFWLKIDILIESLSIDENNKSGNYDSALKRNWNKFFDIPYSKKVFGYLRKHKLPFKLIRDSGIQDIKSDNFVSNIIINSIMKLVIINNEETLTIQKLREKTIIWAGMFIKDEKALNEELNSLIYHYFKFKFDVESFKETLTPYKDVYLKLLKISLEYFKSKDKITDEEIKNMLEYKEERDIDDIVAVSLDRERLKSTYELVISHNKREIDMLKEEIEELNSKQRESFNYSMNQYKFGIRDLFNLINSKNYGNILDRFYCHASGSKKLTEKELTMLVKNLIISLEAFGISPYSEENIGSSIEVEDKNIGTEYRVSDDVYKVNSRKGQIVFPGWKYKDETLELPLVKIKWS</sequence>
<dbReference type="OrthoDB" id="2083837at2"/>
<evidence type="ECO:0000313" key="2">
    <source>
        <dbReference type="Proteomes" id="UP000019426"/>
    </source>
</evidence>